<dbReference type="Proteomes" id="UP000541185">
    <property type="component" value="Unassembled WGS sequence"/>
</dbReference>
<organism evidence="3 4">
    <name type="scientific">Ramlibacter agri</name>
    <dbReference type="NCBI Taxonomy" id="2728837"/>
    <lineage>
        <taxon>Bacteria</taxon>
        <taxon>Pseudomonadati</taxon>
        <taxon>Pseudomonadota</taxon>
        <taxon>Betaproteobacteria</taxon>
        <taxon>Burkholderiales</taxon>
        <taxon>Comamonadaceae</taxon>
        <taxon>Ramlibacter</taxon>
    </lineage>
</organism>
<dbReference type="Pfam" id="PF03401">
    <property type="entry name" value="TctC"/>
    <property type="match status" value="1"/>
</dbReference>
<dbReference type="PANTHER" id="PTHR42928">
    <property type="entry name" value="TRICARBOXYLATE-BINDING PROTEIN"/>
    <property type="match status" value="1"/>
</dbReference>
<comment type="caution">
    <text evidence="3">The sequence shown here is derived from an EMBL/GenBank/DDBJ whole genome shotgun (WGS) entry which is preliminary data.</text>
</comment>
<dbReference type="AlphaFoldDB" id="A0A848H5Q0"/>
<evidence type="ECO:0000313" key="4">
    <source>
        <dbReference type="Proteomes" id="UP000541185"/>
    </source>
</evidence>
<evidence type="ECO:0000256" key="2">
    <source>
        <dbReference type="SAM" id="SignalP"/>
    </source>
</evidence>
<dbReference type="InterPro" id="IPR006311">
    <property type="entry name" value="TAT_signal"/>
</dbReference>
<dbReference type="SUPFAM" id="SSF53850">
    <property type="entry name" value="Periplasmic binding protein-like II"/>
    <property type="match status" value="1"/>
</dbReference>
<reference evidence="3 4" key="1">
    <citation type="submission" date="2020-04" db="EMBL/GenBank/DDBJ databases">
        <title>Ramlibacter sp. G-1-2-2 isolated from soil.</title>
        <authorList>
            <person name="Dahal R.H."/>
        </authorList>
    </citation>
    <scope>NUCLEOTIDE SEQUENCE [LARGE SCALE GENOMIC DNA]</scope>
    <source>
        <strain evidence="3 4">G-1-2-2</strain>
    </source>
</reference>
<comment type="similarity">
    <text evidence="1">Belongs to the UPF0065 (bug) family.</text>
</comment>
<dbReference type="InterPro" id="IPR042100">
    <property type="entry name" value="Bug_dom1"/>
</dbReference>
<evidence type="ECO:0000256" key="1">
    <source>
        <dbReference type="ARBA" id="ARBA00006987"/>
    </source>
</evidence>
<feature type="signal peptide" evidence="2">
    <location>
        <begin position="1"/>
        <end position="23"/>
    </location>
</feature>
<dbReference type="CDD" id="cd07012">
    <property type="entry name" value="PBP2_Bug_TTT"/>
    <property type="match status" value="1"/>
</dbReference>
<gene>
    <name evidence="3" type="ORF">HHL11_09095</name>
</gene>
<protein>
    <submittedName>
        <fullName evidence="3">Tripartite tricarboxylate transporter substrate binding protein</fullName>
    </submittedName>
</protein>
<evidence type="ECO:0000313" key="3">
    <source>
        <dbReference type="EMBL" id="NML43903.1"/>
    </source>
</evidence>
<name>A0A848H5Q0_9BURK</name>
<dbReference type="PANTHER" id="PTHR42928:SF5">
    <property type="entry name" value="BLR1237 PROTEIN"/>
    <property type="match status" value="1"/>
</dbReference>
<keyword evidence="2" id="KW-0732">Signal</keyword>
<dbReference type="EMBL" id="JABBFX010000001">
    <property type="protein sequence ID" value="NML43903.1"/>
    <property type="molecule type" value="Genomic_DNA"/>
</dbReference>
<sequence length="337" mass="34969">MLNTVRRSFVLLAIAAAASTALAAPPSPAKPASQAGMPANWPSKPLRILVGFPPGSTPDQVARTIAEPLSKALGQPVSVENKPGAGGNVAAAELVNATDNYTIGFLINGNMTIAKMLAPSTPFDPEKDLQPLSLVGTAPLLLVAPANAPGKNAQEFFFNARNAGDSWKYGSPGVGTVGHLGIELLRTKTNISPVHMPFPGNPQTVAALEANKVQMALLPPGIAIPQVKAGKLKAIGMTSLARSPLGPDYPTLNEEGIRGFQLEVWVAAAAPNSMPKPIAEKLAAMISEITRTPEVRGKLLTQGWEAAGTTPDGLAHRVNSDTAMLGGVILMRGIKAE</sequence>
<dbReference type="PROSITE" id="PS51318">
    <property type="entry name" value="TAT"/>
    <property type="match status" value="1"/>
</dbReference>
<dbReference type="RefSeq" id="WP_169418080.1">
    <property type="nucleotide sequence ID" value="NZ_JABBFX010000001.1"/>
</dbReference>
<feature type="chain" id="PRO_5032892429" evidence="2">
    <location>
        <begin position="24"/>
        <end position="337"/>
    </location>
</feature>
<dbReference type="Gene3D" id="3.40.190.150">
    <property type="entry name" value="Bordetella uptake gene, domain 1"/>
    <property type="match status" value="1"/>
</dbReference>
<dbReference type="Gene3D" id="3.40.190.10">
    <property type="entry name" value="Periplasmic binding protein-like II"/>
    <property type="match status" value="1"/>
</dbReference>
<keyword evidence="4" id="KW-1185">Reference proteome</keyword>
<dbReference type="InterPro" id="IPR005064">
    <property type="entry name" value="BUG"/>
</dbReference>
<accession>A0A848H5Q0</accession>
<proteinExistence type="inferred from homology"/>
<dbReference type="PIRSF" id="PIRSF017082">
    <property type="entry name" value="YflP"/>
    <property type="match status" value="1"/>
</dbReference>